<evidence type="ECO:0000256" key="1">
    <source>
        <dbReference type="SAM" id="Phobius"/>
    </source>
</evidence>
<dbReference type="RefSeq" id="WP_311701520.1">
    <property type="nucleotide sequence ID" value="NZ_JAVREY010000164.1"/>
</dbReference>
<feature type="transmembrane region" description="Helical" evidence="1">
    <location>
        <begin position="16"/>
        <end position="38"/>
    </location>
</feature>
<evidence type="ECO:0008006" key="4">
    <source>
        <dbReference type="Google" id="ProtNLM"/>
    </source>
</evidence>
<proteinExistence type="predicted"/>
<keyword evidence="3" id="KW-1185">Reference proteome</keyword>
<dbReference type="EMBL" id="JAVREY010000164">
    <property type="protein sequence ID" value="MDT0470089.1"/>
    <property type="molecule type" value="Genomic_DNA"/>
</dbReference>
<evidence type="ECO:0000313" key="3">
    <source>
        <dbReference type="Proteomes" id="UP001183809"/>
    </source>
</evidence>
<gene>
    <name evidence="2" type="ORF">RM764_45520</name>
</gene>
<reference evidence="3" key="1">
    <citation type="submission" date="2023-07" db="EMBL/GenBank/DDBJ databases">
        <title>30 novel species of actinomycetes from the DSMZ collection.</title>
        <authorList>
            <person name="Nouioui I."/>
        </authorList>
    </citation>
    <scope>NUCLEOTIDE SEQUENCE [LARGE SCALE GENOMIC DNA]</scope>
    <source>
        <strain evidence="3">DSM 41699</strain>
    </source>
</reference>
<keyword evidence="1" id="KW-0812">Transmembrane</keyword>
<dbReference type="Proteomes" id="UP001183809">
    <property type="component" value="Unassembled WGS sequence"/>
</dbReference>
<name>A0ABU2UA17_9ACTN</name>
<evidence type="ECO:0000313" key="2">
    <source>
        <dbReference type="EMBL" id="MDT0470089.1"/>
    </source>
</evidence>
<sequence length="64" mass="6732">MTTTALTRTSAYRRDLGALTGVLYVLFFVVNLAIAGALGPSGTVTPYSSDAEVQAYRLNPNPPA</sequence>
<organism evidence="2 3">
    <name type="scientific">Streptomyces gibsoniae</name>
    <dbReference type="NCBI Taxonomy" id="3075529"/>
    <lineage>
        <taxon>Bacteria</taxon>
        <taxon>Bacillati</taxon>
        <taxon>Actinomycetota</taxon>
        <taxon>Actinomycetes</taxon>
        <taxon>Kitasatosporales</taxon>
        <taxon>Streptomycetaceae</taxon>
        <taxon>Streptomyces</taxon>
    </lineage>
</organism>
<accession>A0ABU2UA17</accession>
<comment type="caution">
    <text evidence="2">The sequence shown here is derived from an EMBL/GenBank/DDBJ whole genome shotgun (WGS) entry which is preliminary data.</text>
</comment>
<keyword evidence="1" id="KW-1133">Transmembrane helix</keyword>
<protein>
    <recommendedName>
        <fullName evidence="4">DUF485 domain-containing protein</fullName>
    </recommendedName>
</protein>
<keyword evidence="1" id="KW-0472">Membrane</keyword>